<sequence>MGKYKVVNLSKSEMDDYLCCLKTWDEEFYSARKRRWYNKKVRKGLCVKIIKDEKENVLGMVQYLPAEESFVEGEDVYLIQCIWIQGYDKGTGNVQKRGLGTLLLNAVEKDVKDKGANALIAWGMSFEEWMPASWYIKHGYTEIDRDGIRILVWKTFKDDVAKPKFIKPKKLPDTIKDKVLVNVFNDGWCQDLNIESDLTKKIVKEYGEKVVYKEYDTSDKKVLKEWGIDNAILVDKEWLTFGPYSVEEQLRELIEEKIKQLRLLF</sequence>
<dbReference type="InterPro" id="IPR016181">
    <property type="entry name" value="Acyl_CoA_acyltransferase"/>
</dbReference>
<dbReference type="AlphaFoldDB" id="A0A8A7K7P9"/>
<evidence type="ECO:0000259" key="1">
    <source>
        <dbReference type="Pfam" id="PF00583"/>
    </source>
</evidence>
<dbReference type="Gene3D" id="3.40.630.30">
    <property type="match status" value="1"/>
</dbReference>
<dbReference type="SUPFAM" id="SSF55729">
    <property type="entry name" value="Acyl-CoA N-acyltransferases (Nat)"/>
    <property type="match status" value="1"/>
</dbReference>
<dbReference type="Proteomes" id="UP000665020">
    <property type="component" value="Chromosome"/>
</dbReference>
<dbReference type="InterPro" id="IPR000182">
    <property type="entry name" value="GNAT_dom"/>
</dbReference>
<organism evidence="2 3">
    <name type="scientific">Iocasia fonsfrigidae</name>
    <dbReference type="NCBI Taxonomy" id="2682810"/>
    <lineage>
        <taxon>Bacteria</taxon>
        <taxon>Bacillati</taxon>
        <taxon>Bacillota</taxon>
        <taxon>Clostridia</taxon>
        <taxon>Halanaerobiales</taxon>
        <taxon>Halanaerobiaceae</taxon>
        <taxon>Iocasia</taxon>
    </lineage>
</organism>
<proteinExistence type="predicted"/>
<gene>
    <name evidence="2" type="ORF">GM661_07335</name>
</gene>
<dbReference type="Pfam" id="PF00583">
    <property type="entry name" value="Acetyltransf_1"/>
    <property type="match status" value="1"/>
</dbReference>
<accession>A0A8A7K7P9</accession>
<feature type="domain" description="N-acetyltransferase" evidence="1">
    <location>
        <begin position="22"/>
        <end position="121"/>
    </location>
</feature>
<protein>
    <submittedName>
        <fullName evidence="2">GNAT family N-acetyltransferase</fullName>
    </submittedName>
</protein>
<dbReference type="RefSeq" id="WP_230869417.1">
    <property type="nucleotide sequence ID" value="NZ_CP046640.1"/>
</dbReference>
<evidence type="ECO:0000313" key="3">
    <source>
        <dbReference type="Proteomes" id="UP000665020"/>
    </source>
</evidence>
<dbReference type="KEGG" id="ifn:GM661_07335"/>
<name>A0A8A7K7P9_9FIRM</name>
<reference evidence="2" key="1">
    <citation type="submission" date="2019-12" db="EMBL/GenBank/DDBJ databases">
        <authorList>
            <person name="zhang j."/>
            <person name="sun C.M."/>
        </authorList>
    </citation>
    <scope>NUCLEOTIDE SEQUENCE</scope>
    <source>
        <strain evidence="2">NS-1</strain>
    </source>
</reference>
<dbReference type="GO" id="GO:0016747">
    <property type="term" value="F:acyltransferase activity, transferring groups other than amino-acyl groups"/>
    <property type="evidence" value="ECO:0007669"/>
    <property type="project" value="InterPro"/>
</dbReference>
<evidence type="ECO:0000313" key="2">
    <source>
        <dbReference type="EMBL" id="QTL97813.1"/>
    </source>
</evidence>
<dbReference type="EMBL" id="CP046640">
    <property type="protein sequence ID" value="QTL97813.1"/>
    <property type="molecule type" value="Genomic_DNA"/>
</dbReference>
<keyword evidence="3" id="KW-1185">Reference proteome</keyword>